<evidence type="ECO:0000313" key="2">
    <source>
        <dbReference type="Proteomes" id="UP000694844"/>
    </source>
</evidence>
<dbReference type="Proteomes" id="UP000694844">
    <property type="component" value="Chromosome 6"/>
</dbReference>
<proteinExistence type="predicted"/>
<evidence type="ECO:0000313" key="3">
    <source>
        <dbReference type="RefSeq" id="XP_022286546.1"/>
    </source>
</evidence>
<protein>
    <submittedName>
        <fullName evidence="3">Uncharacterized protein LOC111099526</fullName>
    </submittedName>
</protein>
<dbReference type="OrthoDB" id="6149413at2759"/>
<keyword evidence="1" id="KW-0812">Transmembrane</keyword>
<name>A0A8B8A4Y6_CRAVI</name>
<dbReference type="CDD" id="cd00882">
    <property type="entry name" value="Ras_like_GTPase"/>
    <property type="match status" value="1"/>
</dbReference>
<dbReference type="InterPro" id="IPR027417">
    <property type="entry name" value="P-loop_NTPase"/>
</dbReference>
<organism evidence="2 3">
    <name type="scientific">Crassostrea virginica</name>
    <name type="common">Eastern oyster</name>
    <dbReference type="NCBI Taxonomy" id="6565"/>
    <lineage>
        <taxon>Eukaryota</taxon>
        <taxon>Metazoa</taxon>
        <taxon>Spiralia</taxon>
        <taxon>Lophotrochozoa</taxon>
        <taxon>Mollusca</taxon>
        <taxon>Bivalvia</taxon>
        <taxon>Autobranchia</taxon>
        <taxon>Pteriomorphia</taxon>
        <taxon>Ostreida</taxon>
        <taxon>Ostreoidea</taxon>
        <taxon>Ostreidae</taxon>
        <taxon>Crassostrea</taxon>
    </lineage>
</organism>
<feature type="transmembrane region" description="Helical" evidence="1">
    <location>
        <begin position="300"/>
        <end position="320"/>
    </location>
</feature>
<dbReference type="RefSeq" id="XP_022286546.1">
    <property type="nucleotide sequence ID" value="XM_022430838.1"/>
</dbReference>
<gene>
    <name evidence="3" type="primary">LOC111099526</name>
</gene>
<dbReference type="AlphaFoldDB" id="A0A8B8A4Y6"/>
<keyword evidence="2" id="KW-1185">Reference proteome</keyword>
<accession>A0A8B8A4Y6</accession>
<dbReference type="Gene3D" id="3.40.50.300">
    <property type="entry name" value="P-loop containing nucleotide triphosphate hydrolases"/>
    <property type="match status" value="1"/>
</dbReference>
<evidence type="ECO:0000256" key="1">
    <source>
        <dbReference type="SAM" id="Phobius"/>
    </source>
</evidence>
<sequence>MSEKRKVLEKFERNLNALKSPRNVLILGDLGSGKSSFINTVITVLTGRYHSYVNVGNASCHITTCLQRLNLDALWNDGDLANKPPNLPVLIDTIGLDNQGSTNASSEEGTSTTNSKLINLLINGKIPEDCDLLHAIKSFGKGRKVKELSADKTKAVDAIIVVIPADNAIIPQNLLEDIHKQATVEKRKVPVFCVVTKMDKCTTDPADEKEKKRTEIAAAIRIDPQRVLLCSNYQPNTPWDDKEDISILEFMCLICDPHITVIDSQRLEFEDPPIEKDNEQSRVQVSSESEIQGADFWDKAFRWAILAVTLAVVITLMVHIKNIWSKDYKKEETHHWTSEAKMHI</sequence>
<reference evidence="3" key="1">
    <citation type="submission" date="2025-08" db="UniProtKB">
        <authorList>
            <consortium name="RefSeq"/>
        </authorList>
    </citation>
    <scope>IDENTIFICATION</scope>
    <source>
        <tissue evidence="3">Whole sample</tissue>
    </source>
</reference>
<keyword evidence="1" id="KW-0472">Membrane</keyword>
<keyword evidence="1" id="KW-1133">Transmembrane helix</keyword>
<dbReference type="SUPFAM" id="SSF52540">
    <property type="entry name" value="P-loop containing nucleoside triphosphate hydrolases"/>
    <property type="match status" value="1"/>
</dbReference>
<dbReference type="GeneID" id="111099526"/>
<dbReference type="KEGG" id="cvn:111099526"/>